<gene>
    <name evidence="2" type="ORF">CENDO_07990</name>
</gene>
<dbReference type="OrthoDB" id="4411836at2"/>
<accession>A0A4P7QGI1</accession>
<protein>
    <submittedName>
        <fullName evidence="2">Uncharacterized protein</fullName>
    </submittedName>
</protein>
<name>A0A4P7QGI1_9CORY</name>
<evidence type="ECO:0000313" key="3">
    <source>
        <dbReference type="Proteomes" id="UP000296352"/>
    </source>
</evidence>
<organism evidence="2 3">
    <name type="scientific">Corynebacterium endometrii</name>
    <dbReference type="NCBI Taxonomy" id="2488819"/>
    <lineage>
        <taxon>Bacteria</taxon>
        <taxon>Bacillati</taxon>
        <taxon>Actinomycetota</taxon>
        <taxon>Actinomycetes</taxon>
        <taxon>Mycobacteriales</taxon>
        <taxon>Corynebacteriaceae</taxon>
        <taxon>Corynebacterium</taxon>
    </lineage>
</organism>
<dbReference type="Proteomes" id="UP000296352">
    <property type="component" value="Chromosome"/>
</dbReference>
<dbReference type="AlphaFoldDB" id="A0A4P7QGI1"/>
<feature type="compositionally biased region" description="Polar residues" evidence="1">
    <location>
        <begin position="126"/>
        <end position="164"/>
    </location>
</feature>
<feature type="region of interest" description="Disordered" evidence="1">
    <location>
        <begin position="126"/>
        <end position="165"/>
    </location>
</feature>
<evidence type="ECO:0000256" key="1">
    <source>
        <dbReference type="SAM" id="MobiDB-lite"/>
    </source>
</evidence>
<dbReference type="EMBL" id="CP039247">
    <property type="protein sequence ID" value="QCB28872.1"/>
    <property type="molecule type" value="Genomic_DNA"/>
</dbReference>
<reference evidence="2 3" key="1">
    <citation type="submission" date="2019-04" db="EMBL/GenBank/DDBJ databases">
        <title>Corynebacterium endometrii sp. nov., isolated from the uterus of a cow with endometritis.</title>
        <authorList>
            <person name="Ballas P."/>
            <person name="Ruckert C."/>
            <person name="Wagener K."/>
            <person name="Drillich M."/>
            <person name="Kaempfer P."/>
            <person name="Busse H.-J."/>
            <person name="Ehling-Schulz M."/>
        </authorList>
    </citation>
    <scope>NUCLEOTIDE SEQUENCE [LARGE SCALE GENOMIC DNA]</scope>
    <source>
        <strain evidence="2 3">LMM-1653</strain>
    </source>
</reference>
<evidence type="ECO:0000313" key="2">
    <source>
        <dbReference type="EMBL" id="QCB28872.1"/>
    </source>
</evidence>
<dbReference type="KEGG" id="cee:CENDO_07990"/>
<keyword evidence="3" id="KW-1185">Reference proteome</keyword>
<dbReference type="RefSeq" id="WP_136141551.1">
    <property type="nucleotide sequence ID" value="NZ_CP039247.1"/>
</dbReference>
<proteinExistence type="predicted"/>
<sequence>MDFSTHPPKPLEFGKNIDDLESQIANPFRMPLISMETLSGAADFNGQMRYVKLAFRDGRLFDCEIPSLEPGDTFLGIPVPMRATKFQNELKKRDISTKKESGGITITDTGVSFYVFEGEIATIGWTATDSQTETPDSTQNCLENDQSASPQPKTTPANESTNFTGDLPLPFKLGGTVEENIALLDDYFFNKKGSGTDLEGFLVIDDDCAEEEVWKIVSIIEDDTCVTARVDFNNENVTFLGVPIGPDNCLPVEETAQALEAKGLKVITQEYGLVLPDHYITIEPGDFICYWDQTYWSHEEFLAETVEPED</sequence>